<dbReference type="PANTHER" id="PTHR11265:SF0">
    <property type="entry name" value="12S RRNA N4-METHYLCYTIDINE METHYLTRANSFERASE"/>
    <property type="match status" value="1"/>
</dbReference>
<protein>
    <submittedName>
        <fullName evidence="5">Uncharacterized protein</fullName>
    </submittedName>
</protein>
<dbReference type="SUPFAM" id="SSF81799">
    <property type="entry name" value="Putative methyltransferase TM0872, insert domain"/>
    <property type="match status" value="1"/>
</dbReference>
<dbReference type="AlphaFoldDB" id="A0AAW1J8X4"/>
<dbReference type="InterPro" id="IPR002903">
    <property type="entry name" value="RsmH"/>
</dbReference>
<accession>A0AAW1J8X4</accession>
<evidence type="ECO:0000313" key="5">
    <source>
        <dbReference type="EMBL" id="KAK9699614.1"/>
    </source>
</evidence>
<organism evidence="5 6">
    <name type="scientific">Saponaria officinalis</name>
    <name type="common">Common soapwort</name>
    <name type="synonym">Lychnis saponaria</name>
    <dbReference type="NCBI Taxonomy" id="3572"/>
    <lineage>
        <taxon>Eukaryota</taxon>
        <taxon>Viridiplantae</taxon>
        <taxon>Streptophyta</taxon>
        <taxon>Embryophyta</taxon>
        <taxon>Tracheophyta</taxon>
        <taxon>Spermatophyta</taxon>
        <taxon>Magnoliopsida</taxon>
        <taxon>eudicotyledons</taxon>
        <taxon>Gunneridae</taxon>
        <taxon>Pentapetalae</taxon>
        <taxon>Caryophyllales</taxon>
        <taxon>Caryophyllaceae</taxon>
        <taxon>Caryophylleae</taxon>
        <taxon>Saponaria</taxon>
    </lineage>
</organism>
<dbReference type="Pfam" id="PF01795">
    <property type="entry name" value="Methyltransf_5"/>
    <property type="match status" value="1"/>
</dbReference>
<dbReference type="InterPro" id="IPR029063">
    <property type="entry name" value="SAM-dependent_MTases_sf"/>
</dbReference>
<dbReference type="EMBL" id="JBDFQZ010000008">
    <property type="protein sequence ID" value="KAK9699614.1"/>
    <property type="molecule type" value="Genomic_DNA"/>
</dbReference>
<proteinExistence type="inferred from homology"/>
<evidence type="ECO:0000256" key="4">
    <source>
        <dbReference type="ARBA" id="ARBA00022691"/>
    </source>
</evidence>
<name>A0AAW1J8X4_SAPOF</name>
<dbReference type="GO" id="GO:0070475">
    <property type="term" value="P:rRNA base methylation"/>
    <property type="evidence" value="ECO:0007669"/>
    <property type="project" value="TreeGrafter"/>
</dbReference>
<dbReference type="PANTHER" id="PTHR11265">
    <property type="entry name" value="S-ADENOSYL-METHYLTRANSFERASE MRAW"/>
    <property type="match status" value="1"/>
</dbReference>
<dbReference type="Gene3D" id="1.10.150.170">
    <property type="entry name" value="Putative methyltransferase TM0872, insert domain"/>
    <property type="match status" value="1"/>
</dbReference>
<keyword evidence="2" id="KW-0489">Methyltransferase</keyword>
<evidence type="ECO:0000256" key="3">
    <source>
        <dbReference type="ARBA" id="ARBA00022679"/>
    </source>
</evidence>
<keyword evidence="4" id="KW-0949">S-adenosyl-L-methionine</keyword>
<evidence type="ECO:0000256" key="1">
    <source>
        <dbReference type="ARBA" id="ARBA00010396"/>
    </source>
</evidence>
<sequence>MIIRAHPELRTYIGLDVDPVAHGKAQARIDNLLQNVQSDSAANLEAHVLLKNFKQIKKAIGEVDDKLLTSGVDGILMDLGMSSMQAALTAEDILNSWPPTEVGRILREYGEESNWYFLQNKIIKARLEGGLHSTTDLVELIHSTTFRTKEEGKVG</sequence>
<dbReference type="GO" id="GO:0071424">
    <property type="term" value="F:rRNA (cytosine-N4-)-methyltransferase activity"/>
    <property type="evidence" value="ECO:0007669"/>
    <property type="project" value="TreeGrafter"/>
</dbReference>
<keyword evidence="6" id="KW-1185">Reference proteome</keyword>
<comment type="caution">
    <text evidence="5">The sequence shown here is derived from an EMBL/GenBank/DDBJ whole genome shotgun (WGS) entry which is preliminary data.</text>
</comment>
<gene>
    <name evidence="5" type="ORF">RND81_08G185000</name>
</gene>
<dbReference type="InterPro" id="IPR023397">
    <property type="entry name" value="SAM-dep_MeTrfase_MraW_recog"/>
</dbReference>
<reference evidence="5" key="1">
    <citation type="submission" date="2024-03" db="EMBL/GenBank/DDBJ databases">
        <title>WGS assembly of Saponaria officinalis var. Norfolk2.</title>
        <authorList>
            <person name="Jenkins J."/>
            <person name="Shu S."/>
            <person name="Grimwood J."/>
            <person name="Barry K."/>
            <person name="Goodstein D."/>
            <person name="Schmutz J."/>
            <person name="Leebens-Mack J."/>
            <person name="Osbourn A."/>
        </authorList>
    </citation>
    <scope>NUCLEOTIDE SEQUENCE [LARGE SCALE GENOMIC DNA]</scope>
    <source>
        <strain evidence="5">JIC</strain>
    </source>
</reference>
<evidence type="ECO:0000313" key="6">
    <source>
        <dbReference type="Proteomes" id="UP001443914"/>
    </source>
</evidence>
<comment type="similarity">
    <text evidence="1">Belongs to the methyltransferase superfamily. RsmH family.</text>
</comment>
<dbReference type="Gene3D" id="3.40.50.150">
    <property type="entry name" value="Vaccinia Virus protein VP39"/>
    <property type="match status" value="1"/>
</dbReference>
<keyword evidence="3" id="KW-0808">Transferase</keyword>
<dbReference type="Proteomes" id="UP001443914">
    <property type="component" value="Unassembled WGS sequence"/>
</dbReference>
<evidence type="ECO:0000256" key="2">
    <source>
        <dbReference type="ARBA" id="ARBA00022603"/>
    </source>
</evidence>